<dbReference type="SUPFAM" id="SSF53901">
    <property type="entry name" value="Thiolase-like"/>
    <property type="match status" value="1"/>
</dbReference>
<sequence>MRDKIYINGIAGISAQPEAAVFSGEITGYVENIFSAVAPHYKEYIPAMQLRRMSTGIKMGLTAAKISLNDAGVEVPDAIITGTGEGAKQDTEKFLQAMLVQQEEMLSPTSFIQSTHNTIGGQIALNLKCNGYNMTYSQISASLESALADSLLLLREDPTVKNVLAGGVDEISEKITGFQKLDGQVKKERVKNLDLLMTDSPGTIISEGAHFFSLSSEKKDGSYAVLRDVEIFNAEDPEEVSKKISAFLQRNSVEKNETLTVFFGKNGDNRFDYFYTHLQRGIFSEKNQLAWKHLAGDYDTSTGFAIKTACEIFKAGYIPEILKLNIKTPAPTGQILIYNQYLGENHSLVLLSSP</sequence>
<accession>A0A5B7X0F9</accession>
<dbReference type="InterPro" id="IPR016039">
    <property type="entry name" value="Thiolase-like"/>
</dbReference>
<feature type="domain" description="Beta-ketoacyl synthase-like N-terminal" evidence="1">
    <location>
        <begin position="43"/>
        <end position="164"/>
    </location>
</feature>
<dbReference type="AlphaFoldDB" id="A0A5B7X0F9"/>
<gene>
    <name evidence="2" type="ORF">FHG64_01015</name>
</gene>
<dbReference type="InterPro" id="IPR014030">
    <property type="entry name" value="Ketoacyl_synth_N"/>
</dbReference>
<reference evidence="2 3" key="1">
    <citation type="submission" date="2019-06" db="EMBL/GenBank/DDBJ databases">
        <title>Complete genome sequence of Antarcticibacterium flavum KCTC 52984T from an Antarctic marine sediment.</title>
        <authorList>
            <person name="Lee Y.M."/>
            <person name="Shin S.C."/>
        </authorList>
    </citation>
    <scope>NUCLEOTIDE SEQUENCE [LARGE SCALE GENOMIC DNA]</scope>
    <source>
        <strain evidence="2 3">KCTC 52984</strain>
    </source>
</reference>
<dbReference type="RefSeq" id="WP_139064667.1">
    <property type="nucleotide sequence ID" value="NZ_CP040812.1"/>
</dbReference>
<evidence type="ECO:0000313" key="2">
    <source>
        <dbReference type="EMBL" id="QCY68091.1"/>
    </source>
</evidence>
<dbReference type="Gene3D" id="3.40.47.10">
    <property type="match status" value="1"/>
</dbReference>
<dbReference type="GO" id="GO:0016746">
    <property type="term" value="F:acyltransferase activity"/>
    <property type="evidence" value="ECO:0007669"/>
    <property type="project" value="InterPro"/>
</dbReference>
<dbReference type="OrthoDB" id="1404523at2"/>
<evidence type="ECO:0000313" key="3">
    <source>
        <dbReference type="Proteomes" id="UP000309016"/>
    </source>
</evidence>
<organism evidence="2 3">
    <name type="scientific">Antarcticibacterium flavum</name>
    <dbReference type="NCBI Taxonomy" id="2058175"/>
    <lineage>
        <taxon>Bacteria</taxon>
        <taxon>Pseudomonadati</taxon>
        <taxon>Bacteroidota</taxon>
        <taxon>Flavobacteriia</taxon>
        <taxon>Flavobacteriales</taxon>
        <taxon>Flavobacteriaceae</taxon>
        <taxon>Antarcticibacterium</taxon>
    </lineage>
</organism>
<proteinExistence type="predicted"/>
<protein>
    <submittedName>
        <fullName evidence="2">Beta-ketoacyl synthase chain length factor</fullName>
    </submittedName>
</protein>
<evidence type="ECO:0000259" key="1">
    <source>
        <dbReference type="Pfam" id="PF13723"/>
    </source>
</evidence>
<name>A0A5B7X0F9_9FLAO</name>
<dbReference type="KEGG" id="afla:FHG64_01015"/>
<keyword evidence="3" id="KW-1185">Reference proteome</keyword>
<dbReference type="EMBL" id="CP040812">
    <property type="protein sequence ID" value="QCY68091.1"/>
    <property type="molecule type" value="Genomic_DNA"/>
</dbReference>
<dbReference type="Pfam" id="PF13723">
    <property type="entry name" value="Ketoacyl-synt_2"/>
    <property type="match status" value="1"/>
</dbReference>
<dbReference type="Proteomes" id="UP000309016">
    <property type="component" value="Chromosome"/>
</dbReference>